<gene>
    <name evidence="1" type="ORF">MLD38_014668</name>
</gene>
<name>A0ACB9RHQ0_9MYRT</name>
<dbReference type="EMBL" id="CM042883">
    <property type="protein sequence ID" value="KAI4376968.1"/>
    <property type="molecule type" value="Genomic_DNA"/>
</dbReference>
<dbReference type="Proteomes" id="UP001057402">
    <property type="component" value="Chromosome 4"/>
</dbReference>
<organism evidence="1 2">
    <name type="scientific">Melastoma candidum</name>
    <dbReference type="NCBI Taxonomy" id="119954"/>
    <lineage>
        <taxon>Eukaryota</taxon>
        <taxon>Viridiplantae</taxon>
        <taxon>Streptophyta</taxon>
        <taxon>Embryophyta</taxon>
        <taxon>Tracheophyta</taxon>
        <taxon>Spermatophyta</taxon>
        <taxon>Magnoliopsida</taxon>
        <taxon>eudicotyledons</taxon>
        <taxon>Gunneridae</taxon>
        <taxon>Pentapetalae</taxon>
        <taxon>rosids</taxon>
        <taxon>malvids</taxon>
        <taxon>Myrtales</taxon>
        <taxon>Melastomataceae</taxon>
        <taxon>Melastomatoideae</taxon>
        <taxon>Melastomateae</taxon>
        <taxon>Melastoma</taxon>
    </lineage>
</organism>
<evidence type="ECO:0000313" key="2">
    <source>
        <dbReference type="Proteomes" id="UP001057402"/>
    </source>
</evidence>
<reference evidence="2" key="1">
    <citation type="journal article" date="2023" name="Front. Plant Sci.">
        <title>Chromosomal-level genome assembly of Melastoma candidum provides insights into trichome evolution.</title>
        <authorList>
            <person name="Zhong Y."/>
            <person name="Wu W."/>
            <person name="Sun C."/>
            <person name="Zou P."/>
            <person name="Liu Y."/>
            <person name="Dai S."/>
            <person name="Zhou R."/>
        </authorList>
    </citation>
    <scope>NUCLEOTIDE SEQUENCE [LARGE SCALE GENOMIC DNA]</scope>
</reference>
<proteinExistence type="predicted"/>
<protein>
    <submittedName>
        <fullName evidence="1">Uncharacterized protein</fullName>
    </submittedName>
</protein>
<evidence type="ECO:0000313" key="1">
    <source>
        <dbReference type="EMBL" id="KAI4376968.1"/>
    </source>
</evidence>
<keyword evidence="2" id="KW-1185">Reference proteome</keyword>
<sequence length="486" mass="52838">MDFMKVIDQAVREIKREVNLKVLKIPEIEQKVLDATDDEPWGPHGTDLADIARATNKFGECQIIMSVLWTRLRETGKDWRYVYKALTVVEYLVAHGSDRAVDEIIEHTYQIASLSSFEYVEPGGKDVGINVRTRAEKIVALLNDREKIQQVRNKAEANRNKYVGLSSTGISYKSASSSSGISSFQSGNRYRETSNETARRGDEKSSYPRMSSQARANVEGNSTKKLPARVSWPSNLKSPSKTAGTNKSSMPSKMYDDDEDDFNPRATSSPKTAVGNSTRVEQPGLDLIDLLDAPAPAVAGNATNVQDMQNQSSQTDLFADADFVSASSAGSLIQDQVDLFASGSTISPVGPSPVDLFATPNAATELPEEPTKPDPPNLTDFDPFPAIPPPSADSGHDPFMEFKSISNSTEVPSPKTDVNGKPCSESHAPPRKETFQVKSGIWADSLSRGLINLDITESKKVSLADVGVVGDLSEGGGDLWEMKAHH</sequence>
<comment type="caution">
    <text evidence="1">The sequence shown here is derived from an EMBL/GenBank/DDBJ whole genome shotgun (WGS) entry which is preliminary data.</text>
</comment>
<accession>A0ACB9RHQ0</accession>